<name>A0ABT3ZM70_9BURK</name>
<protein>
    <submittedName>
        <fullName evidence="3">Acyltransferase</fullName>
    </submittedName>
</protein>
<keyword evidence="1" id="KW-0812">Transmembrane</keyword>
<dbReference type="PANTHER" id="PTHR23028">
    <property type="entry name" value="ACETYLTRANSFERASE"/>
    <property type="match status" value="1"/>
</dbReference>
<evidence type="ECO:0000256" key="1">
    <source>
        <dbReference type="SAM" id="Phobius"/>
    </source>
</evidence>
<feature type="transmembrane region" description="Helical" evidence="1">
    <location>
        <begin position="263"/>
        <end position="283"/>
    </location>
</feature>
<dbReference type="PANTHER" id="PTHR23028:SF53">
    <property type="entry name" value="ACYL_TRANSF_3 DOMAIN-CONTAINING PROTEIN"/>
    <property type="match status" value="1"/>
</dbReference>
<feature type="transmembrane region" description="Helical" evidence="1">
    <location>
        <begin position="140"/>
        <end position="165"/>
    </location>
</feature>
<reference evidence="3" key="1">
    <citation type="submission" date="2022-11" db="EMBL/GenBank/DDBJ databases">
        <title>Robbsia betulipollinis sp. nov., isolated from pollen of birch (Betula pendula).</title>
        <authorList>
            <person name="Shi H."/>
            <person name="Ambika Manirajan B."/>
            <person name="Ratering S."/>
            <person name="Geissler-Plaum R."/>
            <person name="Schnell S."/>
        </authorList>
    </citation>
    <scope>NUCLEOTIDE SEQUENCE</scope>
    <source>
        <strain evidence="3">Bb-Pol-6</strain>
    </source>
</reference>
<dbReference type="InterPro" id="IPR050879">
    <property type="entry name" value="Acyltransferase_3"/>
</dbReference>
<keyword evidence="4" id="KW-1185">Reference proteome</keyword>
<keyword evidence="3" id="KW-0012">Acyltransferase</keyword>
<dbReference type="RefSeq" id="WP_267847379.1">
    <property type="nucleotide sequence ID" value="NZ_JAPMXC010000001.1"/>
</dbReference>
<dbReference type="GO" id="GO:0016746">
    <property type="term" value="F:acyltransferase activity"/>
    <property type="evidence" value="ECO:0007669"/>
    <property type="project" value="UniProtKB-KW"/>
</dbReference>
<dbReference type="Proteomes" id="UP001082899">
    <property type="component" value="Unassembled WGS sequence"/>
</dbReference>
<feature type="transmembrane region" description="Helical" evidence="1">
    <location>
        <begin position="322"/>
        <end position="343"/>
    </location>
</feature>
<keyword evidence="1" id="KW-1133">Transmembrane helix</keyword>
<dbReference type="EMBL" id="JAPMXC010000001">
    <property type="protein sequence ID" value="MCY0387651.1"/>
    <property type="molecule type" value="Genomic_DNA"/>
</dbReference>
<sequence length="361" mass="41139">MKRIASLDGLRGWAVAMVFIGHAERTVPGGYSGILTPLKWFSAGDLGVHLFFVLSGFIITRLLLGEFAKTGRIDLANFYLRRTRRIFPAFYIYLIIIGTVGAIGYLSIDSRQMLVATFYLWNYAGILGLDSLSKASPDGIWYLGHFWTLSLEEQFYWFWPALFIFMMKFRRTWVLTALIVIVPSIRIVSYFMFPAVRGQLNTMFHTGIDSILVGCLFAIHQERAKILFSKILDSKAALTCLTLVIFFLFPICHHYLRGYWTATYLRTFEAATIGVFILALAIGKDFFLRSVFLCRPVLFLGTISYSLYLWQQLFNGLNEGMAFGFPLSIAETLGAASLSFYLIEKRFNARRPHAIEPSAMR</sequence>
<dbReference type="InterPro" id="IPR002656">
    <property type="entry name" value="Acyl_transf_3_dom"/>
</dbReference>
<evidence type="ECO:0000259" key="2">
    <source>
        <dbReference type="Pfam" id="PF01757"/>
    </source>
</evidence>
<organism evidence="3 4">
    <name type="scientific">Robbsia betulipollinis</name>
    <dbReference type="NCBI Taxonomy" id="2981849"/>
    <lineage>
        <taxon>Bacteria</taxon>
        <taxon>Pseudomonadati</taxon>
        <taxon>Pseudomonadota</taxon>
        <taxon>Betaproteobacteria</taxon>
        <taxon>Burkholderiales</taxon>
        <taxon>Burkholderiaceae</taxon>
        <taxon>Robbsia</taxon>
    </lineage>
</organism>
<feature type="transmembrane region" description="Helical" evidence="1">
    <location>
        <begin position="231"/>
        <end position="251"/>
    </location>
</feature>
<feature type="transmembrane region" description="Helical" evidence="1">
    <location>
        <begin position="172"/>
        <end position="193"/>
    </location>
</feature>
<feature type="transmembrane region" description="Helical" evidence="1">
    <location>
        <begin position="46"/>
        <end position="64"/>
    </location>
</feature>
<feature type="transmembrane region" description="Helical" evidence="1">
    <location>
        <begin position="85"/>
        <end position="108"/>
    </location>
</feature>
<comment type="caution">
    <text evidence="3">The sequence shown here is derived from an EMBL/GenBank/DDBJ whole genome shotgun (WGS) entry which is preliminary data.</text>
</comment>
<evidence type="ECO:0000313" key="4">
    <source>
        <dbReference type="Proteomes" id="UP001082899"/>
    </source>
</evidence>
<accession>A0ABT3ZM70</accession>
<gene>
    <name evidence="3" type="ORF">OVY01_10480</name>
</gene>
<feature type="transmembrane region" description="Helical" evidence="1">
    <location>
        <begin position="199"/>
        <end position="219"/>
    </location>
</feature>
<feature type="transmembrane region" description="Helical" evidence="1">
    <location>
        <begin position="290"/>
        <end position="310"/>
    </location>
</feature>
<evidence type="ECO:0000313" key="3">
    <source>
        <dbReference type="EMBL" id="MCY0387651.1"/>
    </source>
</evidence>
<feature type="domain" description="Acyltransferase 3" evidence="2">
    <location>
        <begin position="5"/>
        <end position="325"/>
    </location>
</feature>
<dbReference type="Pfam" id="PF01757">
    <property type="entry name" value="Acyl_transf_3"/>
    <property type="match status" value="1"/>
</dbReference>
<keyword evidence="3" id="KW-0808">Transferase</keyword>
<keyword evidence="1" id="KW-0472">Membrane</keyword>
<proteinExistence type="predicted"/>